<dbReference type="Proteomes" id="UP001595593">
    <property type="component" value="Unassembled WGS sequence"/>
</dbReference>
<evidence type="ECO:0000313" key="4">
    <source>
        <dbReference type="EMBL" id="MFC3125217.1"/>
    </source>
</evidence>
<comment type="similarity">
    <text evidence="1">Belongs to the UDP-N-acetylglucosamine 2-epimerase family.</text>
</comment>
<keyword evidence="5" id="KW-1185">Reference proteome</keyword>
<dbReference type="PANTHER" id="PTHR43174">
    <property type="entry name" value="UDP-N-ACETYLGLUCOSAMINE 2-EPIMERASE"/>
    <property type="match status" value="1"/>
</dbReference>
<evidence type="ECO:0000256" key="1">
    <source>
        <dbReference type="RuleBase" id="RU003513"/>
    </source>
</evidence>
<gene>
    <name evidence="4" type="primary">wecB</name>
    <name evidence="4" type="ORF">ACFOD4_09100</name>
</gene>
<keyword evidence="1 4" id="KW-0413">Isomerase</keyword>
<evidence type="ECO:0000313" key="5">
    <source>
        <dbReference type="Proteomes" id="UP001595593"/>
    </source>
</evidence>
<dbReference type="CDD" id="cd03786">
    <property type="entry name" value="GTB_UDP-GlcNAc_2-Epimerase"/>
    <property type="match status" value="1"/>
</dbReference>
<evidence type="ECO:0000256" key="2">
    <source>
        <dbReference type="SAM" id="MobiDB-lite"/>
    </source>
</evidence>
<dbReference type="InterPro" id="IPR003331">
    <property type="entry name" value="UDP_GlcNAc_Epimerase_2_dom"/>
</dbReference>
<reference evidence="5" key="1">
    <citation type="journal article" date="2019" name="Int. J. Syst. Evol. Microbiol.">
        <title>The Global Catalogue of Microorganisms (GCM) 10K type strain sequencing project: providing services to taxonomists for standard genome sequencing and annotation.</title>
        <authorList>
            <consortium name="The Broad Institute Genomics Platform"/>
            <consortium name="The Broad Institute Genome Sequencing Center for Infectious Disease"/>
            <person name="Wu L."/>
            <person name="Ma J."/>
        </authorList>
    </citation>
    <scope>NUCLEOTIDE SEQUENCE [LARGE SCALE GENOMIC DNA]</scope>
    <source>
        <strain evidence="5">KCTC 52094</strain>
    </source>
</reference>
<dbReference type="EC" id="5.1.3.14" evidence="4"/>
<comment type="caution">
    <text evidence="4">The sequence shown here is derived from an EMBL/GenBank/DDBJ whole genome shotgun (WGS) entry which is preliminary data.</text>
</comment>
<proteinExistence type="inferred from homology"/>
<accession>A0ABV7G4Q5</accession>
<dbReference type="NCBIfam" id="TIGR00236">
    <property type="entry name" value="wecB"/>
    <property type="match status" value="1"/>
</dbReference>
<dbReference type="RefSeq" id="WP_379595754.1">
    <property type="nucleotide sequence ID" value="NZ_JBHRTN010000008.1"/>
</dbReference>
<dbReference type="SUPFAM" id="SSF53756">
    <property type="entry name" value="UDP-Glycosyltransferase/glycogen phosphorylase"/>
    <property type="match status" value="1"/>
</dbReference>
<dbReference type="GO" id="GO:0008761">
    <property type="term" value="F:UDP-N-acetylglucosamine 2-epimerase activity"/>
    <property type="evidence" value="ECO:0007669"/>
    <property type="project" value="UniProtKB-EC"/>
</dbReference>
<protein>
    <submittedName>
        <fullName evidence="4">Non-hydrolyzing UDP-N-acetylglucosamine 2-epimerase</fullName>
        <ecNumber evidence="4">5.1.3.14</ecNumber>
    </submittedName>
</protein>
<dbReference type="EMBL" id="JBHRTN010000008">
    <property type="protein sequence ID" value="MFC3125217.1"/>
    <property type="molecule type" value="Genomic_DNA"/>
</dbReference>
<sequence length="433" mass="45135">MPLPEIHLVAAARPNLPKLAALWHALAAGQPFFCRPVLLHTGQHQDPAMFAAHLADLALPEPEIGLGVAAGGGHAALTGRTMMACAEVWSARRPALVVVAGDVDGTLAAALAARKLGIPVAHLEAGLRCNDRDMPEEINRRAVDAVSDLLWAPDHGTAERLLQEGHDAHAVRAVGNAMIDTLLARLPVALSEDLPHGLAAHVTPGGYGVVTLHRPANVDDRAPLATLLSSLTRVTAQLPLVWPMHPRTAQRLREFRLDLPSGIHVLPPLGYLDFAGLLARASLVATDSGGVQEEAAVLDIPCLTLRPSTERPVTLESGANRLVAPSCLPQAVAEVLAGAWPPARPIPLWDGMAGARMAEHLREVMGGAPARSPGGFAAVAPGNLIEAARDAARYATALVGAHGRAKPSRASGGGTTRVLEPAGADPERQGAAR</sequence>
<feature type="domain" description="UDP-N-acetylglucosamine 2-epimerase" evidence="3">
    <location>
        <begin position="37"/>
        <end position="361"/>
    </location>
</feature>
<dbReference type="InterPro" id="IPR029767">
    <property type="entry name" value="WecB-like"/>
</dbReference>
<organism evidence="4 5">
    <name type="scientific">Teichococcus globiformis</name>
    <dbReference type="NCBI Taxonomy" id="2307229"/>
    <lineage>
        <taxon>Bacteria</taxon>
        <taxon>Pseudomonadati</taxon>
        <taxon>Pseudomonadota</taxon>
        <taxon>Alphaproteobacteria</taxon>
        <taxon>Acetobacterales</taxon>
        <taxon>Roseomonadaceae</taxon>
        <taxon>Roseomonas</taxon>
    </lineage>
</organism>
<dbReference type="PANTHER" id="PTHR43174:SF1">
    <property type="entry name" value="UDP-N-ACETYLGLUCOSAMINE 2-EPIMERASE"/>
    <property type="match status" value="1"/>
</dbReference>
<name>A0ABV7G4Q5_9PROT</name>
<feature type="region of interest" description="Disordered" evidence="2">
    <location>
        <begin position="401"/>
        <end position="433"/>
    </location>
</feature>
<dbReference type="Pfam" id="PF02350">
    <property type="entry name" value="Epimerase_2"/>
    <property type="match status" value="1"/>
</dbReference>
<evidence type="ECO:0000259" key="3">
    <source>
        <dbReference type="Pfam" id="PF02350"/>
    </source>
</evidence>
<dbReference type="Gene3D" id="3.40.50.2000">
    <property type="entry name" value="Glycogen Phosphorylase B"/>
    <property type="match status" value="2"/>
</dbReference>